<dbReference type="EMBL" id="CP150484">
    <property type="protein sequence ID" value="WYW19702.1"/>
    <property type="molecule type" value="Genomic_DNA"/>
</dbReference>
<proteinExistence type="predicted"/>
<reference evidence="1" key="1">
    <citation type="submission" date="2023-10" db="EMBL/GenBank/DDBJ databases">
        <title>Whole genome sequencing of actinobacterial strain Amycolatopsis sp. (BCA-696) identifies the underlying plant growth-promoting genes.</title>
        <authorList>
            <person name="Gandham P."/>
            <person name="Vadla N."/>
            <person name="Saji A."/>
            <person name="Srinivas V."/>
            <person name="Ruperao P."/>
            <person name="Selvanayagam S."/>
            <person name="Saxena R.K."/>
            <person name="Rathore A."/>
            <person name="Gopalakrishnan S."/>
            <person name="Thakur V."/>
        </authorList>
    </citation>
    <scope>NUCLEOTIDE SEQUENCE</scope>
    <source>
        <strain evidence="1">BCA-696</strain>
    </source>
</reference>
<accession>A0ACD5BKD6</accession>
<sequence>MAGTVLNAVTHSIDLSRASSASAKRVIRFASARWSIRVPLGRPVEPDV</sequence>
<protein>
    <submittedName>
        <fullName evidence="1">Uncharacterized protein</fullName>
    </submittedName>
</protein>
<dbReference type="Proteomes" id="UP001456344">
    <property type="component" value="Chromosome"/>
</dbReference>
<keyword evidence="2" id="KW-1185">Reference proteome</keyword>
<organism evidence="1 2">
    <name type="scientific">Amycolatopsis coloradensis</name>
    <dbReference type="NCBI Taxonomy" id="76021"/>
    <lineage>
        <taxon>Bacteria</taxon>
        <taxon>Bacillati</taxon>
        <taxon>Actinomycetota</taxon>
        <taxon>Actinomycetes</taxon>
        <taxon>Pseudonocardiales</taxon>
        <taxon>Pseudonocardiaceae</taxon>
        <taxon>Amycolatopsis</taxon>
    </lineage>
</organism>
<evidence type="ECO:0000313" key="2">
    <source>
        <dbReference type="Proteomes" id="UP001456344"/>
    </source>
</evidence>
<name>A0ACD5BKD6_9PSEU</name>
<evidence type="ECO:0000313" key="1">
    <source>
        <dbReference type="EMBL" id="WYW19702.1"/>
    </source>
</evidence>
<gene>
    <name evidence="1" type="ORF">LCL61_29570</name>
</gene>